<dbReference type="PANTHER" id="PTHR34289">
    <property type="entry name" value="PROTEIN, PUTATIVE (DUF819)-RELATED"/>
    <property type="match status" value="1"/>
</dbReference>
<dbReference type="InterPro" id="IPR008537">
    <property type="entry name" value="DUF819"/>
</dbReference>
<gene>
    <name evidence="2" type="ORF">PPROV_000661600</name>
</gene>
<protein>
    <recommendedName>
        <fullName evidence="4">DUF819 protein</fullName>
    </recommendedName>
</protein>
<dbReference type="OrthoDB" id="45797at2759"/>
<feature type="transmembrane region" description="Helical" evidence="1">
    <location>
        <begin position="400"/>
        <end position="421"/>
    </location>
</feature>
<dbReference type="EMBL" id="BNJQ01000018">
    <property type="protein sequence ID" value="GHP07874.1"/>
    <property type="molecule type" value="Genomic_DNA"/>
</dbReference>
<reference evidence="2" key="1">
    <citation type="submission" date="2020-10" db="EMBL/GenBank/DDBJ databases">
        <title>Unveiling of a novel bifunctional photoreceptor, Dualchrome1, isolated from a cosmopolitan green alga.</title>
        <authorList>
            <person name="Suzuki S."/>
            <person name="Kawachi M."/>
        </authorList>
    </citation>
    <scope>NUCLEOTIDE SEQUENCE</scope>
    <source>
        <strain evidence="2">NIES 2893</strain>
    </source>
</reference>
<proteinExistence type="predicted"/>
<evidence type="ECO:0000256" key="1">
    <source>
        <dbReference type="SAM" id="Phobius"/>
    </source>
</evidence>
<comment type="caution">
    <text evidence="2">The sequence shown here is derived from an EMBL/GenBank/DDBJ whole genome shotgun (WGS) entry which is preliminary data.</text>
</comment>
<feature type="transmembrane region" description="Helical" evidence="1">
    <location>
        <begin position="314"/>
        <end position="331"/>
    </location>
</feature>
<feature type="transmembrane region" description="Helical" evidence="1">
    <location>
        <begin position="370"/>
        <end position="388"/>
    </location>
</feature>
<evidence type="ECO:0000313" key="3">
    <source>
        <dbReference type="Proteomes" id="UP000660262"/>
    </source>
</evidence>
<evidence type="ECO:0008006" key="4">
    <source>
        <dbReference type="Google" id="ProtNLM"/>
    </source>
</evidence>
<feature type="transmembrane region" description="Helical" evidence="1">
    <location>
        <begin position="282"/>
        <end position="302"/>
    </location>
</feature>
<keyword evidence="3" id="KW-1185">Reference proteome</keyword>
<keyword evidence="1" id="KW-0472">Membrane</keyword>
<evidence type="ECO:0000313" key="2">
    <source>
        <dbReference type="EMBL" id="GHP07874.1"/>
    </source>
</evidence>
<keyword evidence="1" id="KW-1133">Transmembrane helix</keyword>
<feature type="transmembrane region" description="Helical" evidence="1">
    <location>
        <begin position="103"/>
        <end position="123"/>
    </location>
</feature>
<feature type="transmembrane region" description="Helical" evidence="1">
    <location>
        <begin position="135"/>
        <end position="158"/>
    </location>
</feature>
<dbReference type="Proteomes" id="UP000660262">
    <property type="component" value="Unassembled WGS sequence"/>
</dbReference>
<sequence>MACHALRSPAAAAALRPLPLPRLRRVPRLRRATVPQPCVRVSHTLCALTPQGAALLAPLALCSLAGNALERHTPVGRALSAPVATMLCGAILASAGFQPPSDALRALQSILVYASTPMLLFGANISRLIRGAGPLLPTFAAGALGTFVGAAVGVSLFAEPLTRAMPVAEVGSLASALSAKNIGGGFNFVAVCDATGIGALAVALGLAADNLAALIYFPLNGWLAGPPSTSTANELASAGWTSSPSSPTGEDFSTAGELTSVLAVSLGIVYVVQVVIGAGGNTAAAAAGITVILATLFPSLLSPLERAGNTLGRVLLGLFFASAGVAGGRIVTNDPGALAAVGALLLVIYAFHGLFTAISAHVCRLSRLDAAIVSNAGIGGPATAAALASSKRAPDPAPGILLGTLGNATATFLALGATPLLSKLV</sequence>
<name>A0A830HL23_9CHLO</name>
<dbReference type="PANTHER" id="PTHR34289:SF8">
    <property type="entry name" value="DUF819 DOMAIN-CONTAINING PROTEIN"/>
    <property type="match status" value="1"/>
</dbReference>
<feature type="transmembrane region" description="Helical" evidence="1">
    <location>
        <begin position="337"/>
        <end position="358"/>
    </location>
</feature>
<dbReference type="AlphaFoldDB" id="A0A830HL23"/>
<accession>A0A830HL23</accession>
<dbReference type="Pfam" id="PF05684">
    <property type="entry name" value="DUF819"/>
    <property type="match status" value="1"/>
</dbReference>
<organism evidence="2 3">
    <name type="scientific">Pycnococcus provasolii</name>
    <dbReference type="NCBI Taxonomy" id="41880"/>
    <lineage>
        <taxon>Eukaryota</taxon>
        <taxon>Viridiplantae</taxon>
        <taxon>Chlorophyta</taxon>
        <taxon>Pseudoscourfieldiophyceae</taxon>
        <taxon>Pseudoscourfieldiales</taxon>
        <taxon>Pycnococcaceae</taxon>
        <taxon>Pycnococcus</taxon>
    </lineage>
</organism>
<feature type="transmembrane region" description="Helical" evidence="1">
    <location>
        <begin position="258"/>
        <end position="276"/>
    </location>
</feature>
<feature type="transmembrane region" description="Helical" evidence="1">
    <location>
        <begin position="78"/>
        <end position="97"/>
    </location>
</feature>
<keyword evidence="1" id="KW-0812">Transmembrane</keyword>